<dbReference type="PROSITE" id="PS50048">
    <property type="entry name" value="ZN2_CY6_FUNGAL_2"/>
    <property type="match status" value="1"/>
</dbReference>
<dbReference type="CDD" id="cd00067">
    <property type="entry name" value="GAL4"/>
    <property type="match status" value="1"/>
</dbReference>
<dbReference type="Pfam" id="PF00172">
    <property type="entry name" value="Zn_clus"/>
    <property type="match status" value="1"/>
</dbReference>
<feature type="region of interest" description="Disordered" evidence="1">
    <location>
        <begin position="1"/>
        <end position="53"/>
    </location>
</feature>
<dbReference type="Proteomes" id="UP000054007">
    <property type="component" value="Unassembled WGS sequence"/>
</dbReference>
<dbReference type="SMART" id="SM00066">
    <property type="entry name" value="GAL4"/>
    <property type="match status" value="1"/>
</dbReference>
<feature type="compositionally biased region" description="Low complexity" evidence="1">
    <location>
        <begin position="761"/>
        <end position="778"/>
    </location>
</feature>
<gene>
    <name evidence="3" type="ORF">CYLTODRAFT_378272</name>
</gene>
<keyword evidence="4" id="KW-1185">Reference proteome</keyword>
<protein>
    <recommendedName>
        <fullName evidence="2">Zn(2)-C6 fungal-type domain-containing protein</fullName>
    </recommendedName>
</protein>
<feature type="compositionally biased region" description="Low complexity" evidence="1">
    <location>
        <begin position="228"/>
        <end position="242"/>
    </location>
</feature>
<feature type="region of interest" description="Disordered" evidence="1">
    <location>
        <begin position="740"/>
        <end position="779"/>
    </location>
</feature>
<dbReference type="EMBL" id="KN880565">
    <property type="protein sequence ID" value="KIY66102.1"/>
    <property type="molecule type" value="Genomic_DNA"/>
</dbReference>
<organism evidence="3 4">
    <name type="scientific">Cylindrobasidium torrendii FP15055 ss-10</name>
    <dbReference type="NCBI Taxonomy" id="1314674"/>
    <lineage>
        <taxon>Eukaryota</taxon>
        <taxon>Fungi</taxon>
        <taxon>Dikarya</taxon>
        <taxon>Basidiomycota</taxon>
        <taxon>Agaricomycotina</taxon>
        <taxon>Agaricomycetes</taxon>
        <taxon>Agaricomycetidae</taxon>
        <taxon>Agaricales</taxon>
        <taxon>Marasmiineae</taxon>
        <taxon>Physalacriaceae</taxon>
        <taxon>Cylindrobasidium</taxon>
    </lineage>
</organism>
<dbReference type="Gene3D" id="4.10.240.10">
    <property type="entry name" value="Zn(2)-C6 fungal-type DNA-binding domain"/>
    <property type="match status" value="1"/>
</dbReference>
<feature type="compositionally biased region" description="Low complexity" evidence="1">
    <location>
        <begin position="20"/>
        <end position="39"/>
    </location>
</feature>
<dbReference type="GO" id="GO:0000981">
    <property type="term" value="F:DNA-binding transcription factor activity, RNA polymerase II-specific"/>
    <property type="evidence" value="ECO:0007669"/>
    <property type="project" value="InterPro"/>
</dbReference>
<dbReference type="GO" id="GO:0008270">
    <property type="term" value="F:zinc ion binding"/>
    <property type="evidence" value="ECO:0007669"/>
    <property type="project" value="InterPro"/>
</dbReference>
<dbReference type="InterPro" id="IPR001138">
    <property type="entry name" value="Zn2Cys6_DnaBD"/>
</dbReference>
<evidence type="ECO:0000313" key="3">
    <source>
        <dbReference type="EMBL" id="KIY66102.1"/>
    </source>
</evidence>
<dbReference type="OrthoDB" id="3263880at2759"/>
<feature type="domain" description="Zn(2)-C6 fungal-type" evidence="2">
    <location>
        <begin position="57"/>
        <end position="94"/>
    </location>
</feature>
<proteinExistence type="predicted"/>
<accession>A0A0D7B6G9</accession>
<feature type="region of interest" description="Disordered" evidence="1">
    <location>
        <begin position="504"/>
        <end position="530"/>
    </location>
</feature>
<dbReference type="AlphaFoldDB" id="A0A0D7B6G9"/>
<dbReference type="STRING" id="1314674.A0A0D7B6G9"/>
<feature type="compositionally biased region" description="Low complexity" evidence="1">
    <location>
        <begin position="509"/>
        <end position="530"/>
    </location>
</feature>
<dbReference type="InterPro" id="IPR036864">
    <property type="entry name" value="Zn2-C6_fun-type_DNA-bd_sf"/>
</dbReference>
<evidence type="ECO:0000259" key="2">
    <source>
        <dbReference type="PROSITE" id="PS50048"/>
    </source>
</evidence>
<feature type="region of interest" description="Disordered" evidence="1">
    <location>
        <begin position="228"/>
        <end position="262"/>
    </location>
</feature>
<feature type="compositionally biased region" description="Polar residues" evidence="1">
    <location>
        <begin position="740"/>
        <end position="760"/>
    </location>
</feature>
<evidence type="ECO:0000313" key="4">
    <source>
        <dbReference type="Proteomes" id="UP000054007"/>
    </source>
</evidence>
<evidence type="ECO:0000256" key="1">
    <source>
        <dbReference type="SAM" id="MobiDB-lite"/>
    </source>
</evidence>
<dbReference type="SUPFAM" id="SSF57701">
    <property type="entry name" value="Zn2/Cys6 DNA-binding domain"/>
    <property type="match status" value="1"/>
</dbReference>
<reference evidence="3 4" key="1">
    <citation type="journal article" date="2015" name="Fungal Genet. Biol.">
        <title>Evolution of novel wood decay mechanisms in Agaricales revealed by the genome sequences of Fistulina hepatica and Cylindrobasidium torrendii.</title>
        <authorList>
            <person name="Floudas D."/>
            <person name="Held B.W."/>
            <person name="Riley R."/>
            <person name="Nagy L.G."/>
            <person name="Koehler G."/>
            <person name="Ransdell A.S."/>
            <person name="Younus H."/>
            <person name="Chow J."/>
            <person name="Chiniquy J."/>
            <person name="Lipzen A."/>
            <person name="Tritt A."/>
            <person name="Sun H."/>
            <person name="Haridas S."/>
            <person name="LaButti K."/>
            <person name="Ohm R.A."/>
            <person name="Kues U."/>
            <person name="Blanchette R.A."/>
            <person name="Grigoriev I.V."/>
            <person name="Minto R.E."/>
            <person name="Hibbett D.S."/>
        </authorList>
    </citation>
    <scope>NUCLEOTIDE SEQUENCE [LARGE SCALE GENOMIC DNA]</scope>
    <source>
        <strain evidence="3 4">FP15055 ss-10</strain>
    </source>
</reference>
<feature type="compositionally biased region" description="Basic residues" evidence="1">
    <location>
        <begin position="247"/>
        <end position="260"/>
    </location>
</feature>
<sequence>MAESIITRCLQSYSPPPMSPSSSSSSLTATSSARTHAAPYQRRPSGQPKSTRQQFSACGACRMRRVRCDLKDLSLPTSGPSPSCSNCQERGLKCIDEFADVKAVKLLRRGRRLQQVEAIYGKSTDGSASPQLASPATHLPSSIPQLKPEFFSSPFYRWFSIQRPVLDSSEFAARFTAHCNGDHQLGHEGSVLSLLLVVWAASYGVDECGGLMEDQGFDRSTSSSSLSDFAAPAPSVRSVSAPTTFKSSHKPGRHHSRSRAGRREAIEPMLREILELVDYHGMMRRPTWDGVRVLLLLLPLMEDASPADRLIMHEATMLQANALAQLAPEAPALSSGHSDSLLRARIFWYAHLQEGMFTAMRGGRLVLHDDDLDTFQTSIPPMGYNTPSGSPYLCSSQPFLALTHLFSIPLRLGAVCRRAHAVLTSSKVRRRVEEGSAVDGPGVQEVLDGLHRCWDEFEAAKRPTGMVTEADYQAERFSSAWQIFIFECYNRVREALKQLLSISQPTGTSSSPRPVFSSHSSPQGSPHGASPAPFYSLQQLYATSVRKTTQVLPYVLGIIKHHLTYELGDPAGIFRWDNGLTRDGCYFAGFLAASVEGASLMDPDTTPTSPFPKQEIDPSMESYGRAPVQSSYVPVVEPSEGFACSMRALAEMRWAFAKSDERRETLRGVWSERNMRELVAQPFNQPHTPPNALALDPHGMQVLDMHYAVSDGSQLGDVYTHTSPSTSGLLPPLTIASMASTSGGQSAPTTAYSTDGSSGWHSYTPPSTSATSASMHSPGFSTLGHGMPRKNDMYSTHHPTADMDQFNFHPPSHPSNMVATFPHSRTVSNGYMDYAGAHQTPLQADGTIEFVDRNGYYHRQ</sequence>
<name>A0A0D7B6G9_9AGAR</name>